<dbReference type="GO" id="GO:0046677">
    <property type="term" value="P:response to antibiotic"/>
    <property type="evidence" value="ECO:0007669"/>
    <property type="project" value="UniProtKB-KW"/>
</dbReference>
<evidence type="ECO:0000256" key="3">
    <source>
        <dbReference type="ARBA" id="ARBA00022106"/>
    </source>
</evidence>
<keyword evidence="7 10" id="KW-1133">Transmembrane helix</keyword>
<feature type="transmembrane region" description="Helical" evidence="10">
    <location>
        <begin position="434"/>
        <end position="457"/>
    </location>
</feature>
<feature type="transmembrane region" description="Helical" evidence="10">
    <location>
        <begin position="212"/>
        <end position="232"/>
    </location>
</feature>
<keyword evidence="8 10" id="KW-0472">Membrane</keyword>
<feature type="transmembrane region" description="Helical" evidence="10">
    <location>
        <begin position="404"/>
        <end position="428"/>
    </location>
</feature>
<feature type="transmembrane region" description="Helical" evidence="10">
    <location>
        <begin position="253"/>
        <end position="278"/>
    </location>
</feature>
<evidence type="ECO:0000256" key="2">
    <source>
        <dbReference type="ARBA" id="ARBA00008417"/>
    </source>
</evidence>
<keyword evidence="12" id="KW-1185">Reference proteome</keyword>
<dbReference type="PANTHER" id="PTHR43549">
    <property type="entry name" value="MULTIDRUG RESISTANCE PROTEIN YPNP-RELATED"/>
    <property type="match status" value="1"/>
</dbReference>
<evidence type="ECO:0000256" key="9">
    <source>
        <dbReference type="ARBA" id="ARBA00023251"/>
    </source>
</evidence>
<dbReference type="EMBL" id="LLYA01000198">
    <property type="protein sequence ID" value="KRR18308.1"/>
    <property type="molecule type" value="Genomic_DNA"/>
</dbReference>
<comment type="similarity">
    <text evidence="2">Belongs to the multi antimicrobial extrusion (MATE) (TC 2.A.66.1) family. MepA subfamily.</text>
</comment>
<dbReference type="PIRSF" id="PIRSF006603">
    <property type="entry name" value="DinF"/>
    <property type="match status" value="1"/>
</dbReference>
<keyword evidence="6 10" id="KW-0812">Transmembrane</keyword>
<dbReference type="InterPro" id="IPR045070">
    <property type="entry name" value="MATE_MepA-like"/>
</dbReference>
<comment type="subcellular location">
    <subcellularLocation>
        <location evidence="1">Cell inner membrane</location>
        <topology evidence="1">Multi-pass membrane protein</topology>
    </subcellularLocation>
</comment>
<proteinExistence type="inferred from homology"/>
<name>A0A0R3MD86_9BRAD</name>
<organism evidence="11 12">
    <name type="scientific">Bradyrhizobium retamae</name>
    <dbReference type="NCBI Taxonomy" id="1300035"/>
    <lineage>
        <taxon>Bacteria</taxon>
        <taxon>Pseudomonadati</taxon>
        <taxon>Pseudomonadota</taxon>
        <taxon>Alphaproteobacteria</taxon>
        <taxon>Hyphomicrobiales</taxon>
        <taxon>Nitrobacteraceae</taxon>
        <taxon>Bradyrhizobium</taxon>
    </lineage>
</organism>
<feature type="transmembrane region" description="Helical" evidence="10">
    <location>
        <begin position="371"/>
        <end position="392"/>
    </location>
</feature>
<dbReference type="Pfam" id="PF01554">
    <property type="entry name" value="MatE"/>
    <property type="match status" value="2"/>
</dbReference>
<evidence type="ECO:0000313" key="11">
    <source>
        <dbReference type="EMBL" id="KRR18308.1"/>
    </source>
</evidence>
<evidence type="ECO:0000256" key="8">
    <source>
        <dbReference type="ARBA" id="ARBA00023136"/>
    </source>
</evidence>
<protein>
    <recommendedName>
        <fullName evidence="3">Multidrug export protein MepA</fullName>
    </recommendedName>
</protein>
<keyword evidence="9" id="KW-0046">Antibiotic resistance</keyword>
<comment type="caution">
    <text evidence="11">The sequence shown here is derived from an EMBL/GenBank/DDBJ whole genome shotgun (WGS) entry which is preliminary data.</text>
</comment>
<sequence length="477" mass="50644">MDEPDAEFAVEGDRDVLPKKEQRIDLSDPNLSSLILRLAIPSVVGLSINALQQAVNAIFVGALGAQAIAAVSMTLPIVVLLAAAGQGIGVGTASLISRHLGAGEHLEASRGASTALALAAPIGITFTVALLLNLRGIFVTLGATPTIMPVALDYAETLLFGYTLMLLNIVNGFIVRAEGNTRFSMWTMITAFILNAVLDPVFIFLLDLGVRGAALATLVSQIAAISLYIAYFTKLRGIVLVRISQISLRADRIRQLASVGAPATMTSILSAIAVMLLYWTAAPFGDDSIAAVGIAVRILTIGALPITGFCIGSQAVLGFGWGARDFARVLKAAKFILSMTIALAVAYSAAVVIFARPLVRLFSDSDKVTEIAVSTCIVFHLFFGLFGIESFVTTMLQSFGRARLSAVVSLARQGFLFIPAVLLFPVVWGFSGLLASQAIAELGAGMIALFVMFHQFAELRRALRHRNFKSDRARGLT</sequence>
<feature type="transmembrane region" description="Helical" evidence="10">
    <location>
        <begin position="154"/>
        <end position="174"/>
    </location>
</feature>
<feature type="transmembrane region" description="Helical" evidence="10">
    <location>
        <begin position="115"/>
        <end position="134"/>
    </location>
</feature>
<dbReference type="Proteomes" id="UP000052023">
    <property type="component" value="Unassembled WGS sequence"/>
</dbReference>
<gene>
    <name evidence="11" type="ORF">CQ13_35205</name>
</gene>
<dbReference type="PANTHER" id="PTHR43549:SF2">
    <property type="entry name" value="MULTIDRUG RESISTANCE PROTEIN NORM-RELATED"/>
    <property type="match status" value="1"/>
</dbReference>
<dbReference type="InterPro" id="IPR048279">
    <property type="entry name" value="MdtK-like"/>
</dbReference>
<dbReference type="CDD" id="cd13143">
    <property type="entry name" value="MATE_MepA_like"/>
    <property type="match status" value="1"/>
</dbReference>
<accession>A0A0R3MD86</accession>
<evidence type="ECO:0000256" key="5">
    <source>
        <dbReference type="ARBA" id="ARBA00022475"/>
    </source>
</evidence>
<evidence type="ECO:0000313" key="12">
    <source>
        <dbReference type="Proteomes" id="UP000052023"/>
    </source>
</evidence>
<dbReference type="AlphaFoldDB" id="A0A0R3MD86"/>
<keyword evidence="4" id="KW-0813">Transport</keyword>
<evidence type="ECO:0000256" key="4">
    <source>
        <dbReference type="ARBA" id="ARBA00022448"/>
    </source>
</evidence>
<dbReference type="InterPro" id="IPR002528">
    <property type="entry name" value="MATE_fam"/>
</dbReference>
<dbReference type="InterPro" id="IPR052031">
    <property type="entry name" value="Membrane_Transporter-Flippase"/>
</dbReference>
<keyword evidence="5" id="KW-1003">Cell membrane</keyword>
<evidence type="ECO:0000256" key="10">
    <source>
        <dbReference type="SAM" id="Phobius"/>
    </source>
</evidence>
<evidence type="ECO:0000256" key="1">
    <source>
        <dbReference type="ARBA" id="ARBA00004429"/>
    </source>
</evidence>
<evidence type="ECO:0000256" key="6">
    <source>
        <dbReference type="ARBA" id="ARBA00022692"/>
    </source>
</evidence>
<feature type="transmembrane region" description="Helical" evidence="10">
    <location>
        <begin position="298"/>
        <end position="323"/>
    </location>
</feature>
<evidence type="ECO:0000256" key="7">
    <source>
        <dbReference type="ARBA" id="ARBA00022989"/>
    </source>
</evidence>
<dbReference type="NCBIfam" id="TIGR00797">
    <property type="entry name" value="matE"/>
    <property type="match status" value="1"/>
</dbReference>
<dbReference type="OrthoDB" id="7718525at2"/>
<feature type="transmembrane region" description="Helical" evidence="10">
    <location>
        <begin position="186"/>
        <end position="206"/>
    </location>
</feature>
<feature type="transmembrane region" description="Helical" evidence="10">
    <location>
        <begin position="335"/>
        <end position="359"/>
    </location>
</feature>
<dbReference type="RefSeq" id="WP_057847193.1">
    <property type="nucleotide sequence ID" value="NZ_LLYA01000198.1"/>
</dbReference>
<dbReference type="GO" id="GO:0042910">
    <property type="term" value="F:xenobiotic transmembrane transporter activity"/>
    <property type="evidence" value="ECO:0007669"/>
    <property type="project" value="InterPro"/>
</dbReference>
<dbReference type="GO" id="GO:0015297">
    <property type="term" value="F:antiporter activity"/>
    <property type="evidence" value="ECO:0007669"/>
    <property type="project" value="InterPro"/>
</dbReference>
<reference evidence="11 12" key="1">
    <citation type="submission" date="2014-03" db="EMBL/GenBank/DDBJ databases">
        <title>Bradyrhizobium valentinum sp. nov., isolated from effective nodules of Lupinus mariae-josephae, a lupine endemic of basic-lime soils in Eastern Spain.</title>
        <authorList>
            <person name="Duran D."/>
            <person name="Rey L."/>
            <person name="Navarro A."/>
            <person name="Busquets A."/>
            <person name="Imperial J."/>
            <person name="Ruiz-Argueso T."/>
        </authorList>
    </citation>
    <scope>NUCLEOTIDE SEQUENCE [LARGE SCALE GENOMIC DNA]</scope>
    <source>
        <strain evidence="11 12">Ro19</strain>
    </source>
</reference>
<dbReference type="GO" id="GO:0005886">
    <property type="term" value="C:plasma membrane"/>
    <property type="evidence" value="ECO:0007669"/>
    <property type="project" value="UniProtKB-SubCell"/>
</dbReference>